<dbReference type="EMBL" id="JAHRIM010072494">
    <property type="protein sequence ID" value="MEQ2273686.1"/>
    <property type="molecule type" value="Genomic_DNA"/>
</dbReference>
<accession>A0ABV0WVM6</accession>
<evidence type="ECO:0000313" key="3">
    <source>
        <dbReference type="Proteomes" id="UP001444071"/>
    </source>
</evidence>
<name>A0ABV0WVM6_9TELE</name>
<comment type="caution">
    <text evidence="2">The sequence shown here is derived from an EMBL/GenBank/DDBJ whole genome shotgun (WGS) entry which is preliminary data.</text>
</comment>
<evidence type="ECO:0000256" key="1">
    <source>
        <dbReference type="SAM" id="MobiDB-lite"/>
    </source>
</evidence>
<keyword evidence="3" id="KW-1185">Reference proteome</keyword>
<evidence type="ECO:0000313" key="2">
    <source>
        <dbReference type="EMBL" id="MEQ2273686.1"/>
    </source>
</evidence>
<dbReference type="Proteomes" id="UP001444071">
    <property type="component" value="Unassembled WGS sequence"/>
</dbReference>
<reference evidence="2 3" key="1">
    <citation type="submission" date="2021-06" db="EMBL/GenBank/DDBJ databases">
        <authorList>
            <person name="Palmer J.M."/>
        </authorList>
    </citation>
    <scope>NUCLEOTIDE SEQUENCE [LARGE SCALE GENOMIC DNA]</scope>
    <source>
        <strain evidence="2 3">XR_2019</strain>
        <tissue evidence="2">Muscle</tissue>
    </source>
</reference>
<feature type="compositionally biased region" description="Polar residues" evidence="1">
    <location>
        <begin position="30"/>
        <end position="39"/>
    </location>
</feature>
<protein>
    <submittedName>
        <fullName evidence="2">Uncharacterized protein</fullName>
    </submittedName>
</protein>
<proteinExistence type="predicted"/>
<feature type="non-terminal residue" evidence="2">
    <location>
        <position position="1"/>
    </location>
</feature>
<gene>
    <name evidence="2" type="ORF">XENORESO_007470</name>
</gene>
<organism evidence="2 3">
    <name type="scientific">Xenotaenia resolanae</name>
    <dbReference type="NCBI Taxonomy" id="208358"/>
    <lineage>
        <taxon>Eukaryota</taxon>
        <taxon>Metazoa</taxon>
        <taxon>Chordata</taxon>
        <taxon>Craniata</taxon>
        <taxon>Vertebrata</taxon>
        <taxon>Euteleostomi</taxon>
        <taxon>Actinopterygii</taxon>
        <taxon>Neopterygii</taxon>
        <taxon>Teleostei</taxon>
        <taxon>Neoteleostei</taxon>
        <taxon>Acanthomorphata</taxon>
        <taxon>Ovalentaria</taxon>
        <taxon>Atherinomorphae</taxon>
        <taxon>Cyprinodontiformes</taxon>
        <taxon>Goodeidae</taxon>
        <taxon>Xenotaenia</taxon>
    </lineage>
</organism>
<feature type="region of interest" description="Disordered" evidence="1">
    <location>
        <begin position="1"/>
        <end position="48"/>
    </location>
</feature>
<sequence>VGSHREDGGSVGSLRGGHSMAGQVSVPQLPVQSATSPDLSQPDPYRGKICHTSSRRLLSVTRVGFQWGEKNRWTNTCFHFLQEPAEKTTNKRCSSCCQEFLWDPIMHWNISGHT</sequence>